<name>A0A174MBQ4_9ACTN</name>
<dbReference type="InterPro" id="IPR034332">
    <property type="entry name" value="Upp_B"/>
</dbReference>
<evidence type="ECO:0000256" key="6">
    <source>
        <dbReference type="ARBA" id="ARBA00022679"/>
    </source>
</evidence>
<keyword evidence="6 15" id="KW-0808">Transferase</keyword>
<feature type="binding site" evidence="15">
    <location>
        <position position="85"/>
    </location>
    <ligand>
        <name>5-phospho-alpha-D-ribose 1-diphosphate</name>
        <dbReference type="ChEBI" id="CHEBI:58017"/>
    </ligand>
</feature>
<comment type="similarity">
    <text evidence="2 15">Belongs to the UPRTase family.</text>
</comment>
<organism evidence="18 19">
    <name type="scientific">Collinsella aerofaciens</name>
    <dbReference type="NCBI Taxonomy" id="74426"/>
    <lineage>
        <taxon>Bacteria</taxon>
        <taxon>Bacillati</taxon>
        <taxon>Actinomycetota</taxon>
        <taxon>Coriobacteriia</taxon>
        <taxon>Coriobacteriales</taxon>
        <taxon>Coriobacteriaceae</taxon>
        <taxon>Collinsella</taxon>
    </lineage>
</organism>
<dbReference type="EMBL" id="CYYP01000007">
    <property type="protein sequence ID" value="CUO06999.1"/>
    <property type="molecule type" value="Genomic_DNA"/>
</dbReference>
<evidence type="ECO:0000256" key="2">
    <source>
        <dbReference type="ARBA" id="ARBA00009516"/>
    </source>
</evidence>
<dbReference type="InterPro" id="IPR005765">
    <property type="entry name" value="UPRT"/>
</dbReference>
<dbReference type="EMBL" id="CZAQ01000039">
    <property type="protein sequence ID" value="CUP33734.1"/>
    <property type="molecule type" value="Genomic_DNA"/>
</dbReference>
<dbReference type="GO" id="GO:0004845">
    <property type="term" value="F:uracil phosphoribosyltransferase activity"/>
    <property type="evidence" value="ECO:0007669"/>
    <property type="project" value="UniProtKB-UniRule"/>
</dbReference>
<comment type="function">
    <text evidence="12 15">Catalyzes the conversion of uracil and 5-phospho-alpha-D-ribose 1-diphosphate (PRPP) to UMP and diphosphate.</text>
</comment>
<keyword evidence="8 15" id="KW-0460">Magnesium</keyword>
<dbReference type="InterPro" id="IPR000836">
    <property type="entry name" value="PRTase_dom"/>
</dbReference>
<dbReference type="GO" id="GO:0006223">
    <property type="term" value="P:uracil salvage"/>
    <property type="evidence" value="ECO:0007669"/>
    <property type="project" value="InterPro"/>
</dbReference>
<dbReference type="NCBIfam" id="TIGR01091">
    <property type="entry name" value="upp"/>
    <property type="match status" value="1"/>
</dbReference>
<evidence type="ECO:0000256" key="5">
    <source>
        <dbReference type="ARBA" id="ARBA00022676"/>
    </source>
</evidence>
<dbReference type="CDD" id="cd06223">
    <property type="entry name" value="PRTases_typeI"/>
    <property type="match status" value="1"/>
</dbReference>
<dbReference type="InterPro" id="IPR029057">
    <property type="entry name" value="PRTase-like"/>
</dbReference>
<dbReference type="InterPro" id="IPR050054">
    <property type="entry name" value="UPRTase/APRTase"/>
</dbReference>
<keyword evidence="9 15" id="KW-0342">GTP-binding</keyword>
<evidence type="ECO:0000256" key="4">
    <source>
        <dbReference type="ARBA" id="ARBA00022533"/>
    </source>
</evidence>
<dbReference type="RefSeq" id="WP_040359658.1">
    <property type="nucleotide sequence ID" value="NZ_CABIXX010000039.1"/>
</dbReference>
<gene>
    <name evidence="15 18" type="primary">upp</name>
    <name evidence="17" type="ORF">ERS852381_01025</name>
    <name evidence="18" type="ORF">ERS852514_01743</name>
</gene>
<dbReference type="PANTHER" id="PTHR32315:SF4">
    <property type="entry name" value="URACIL PHOSPHORIBOSYLTRANSFERASE, CHLOROPLASTIC"/>
    <property type="match status" value="1"/>
</dbReference>
<keyword evidence="7 15" id="KW-0547">Nucleotide-binding</keyword>
<dbReference type="GO" id="GO:0005525">
    <property type="term" value="F:GTP binding"/>
    <property type="evidence" value="ECO:0007669"/>
    <property type="project" value="UniProtKB-KW"/>
</dbReference>
<dbReference type="GO" id="GO:0044206">
    <property type="term" value="P:UMP salvage"/>
    <property type="evidence" value="ECO:0007669"/>
    <property type="project" value="UniProtKB-UniRule"/>
</dbReference>
<evidence type="ECO:0000256" key="1">
    <source>
        <dbReference type="ARBA" id="ARBA00005180"/>
    </source>
</evidence>
<dbReference type="FunFam" id="3.40.50.2020:FF:000003">
    <property type="entry name" value="Uracil phosphoribosyltransferase"/>
    <property type="match status" value="1"/>
</dbReference>
<evidence type="ECO:0000256" key="15">
    <source>
        <dbReference type="HAMAP-Rule" id="MF_01218"/>
    </source>
</evidence>
<feature type="binding site" evidence="15">
    <location>
        <position position="200"/>
    </location>
    <ligand>
        <name>uracil</name>
        <dbReference type="ChEBI" id="CHEBI:17568"/>
    </ligand>
</feature>
<evidence type="ECO:0000256" key="8">
    <source>
        <dbReference type="ARBA" id="ARBA00022842"/>
    </source>
</evidence>
<dbReference type="UniPathway" id="UPA00574">
    <property type="reaction ID" value="UER00636"/>
</dbReference>
<keyword evidence="4 15" id="KW-0021">Allosteric enzyme</keyword>
<feature type="binding site" evidence="15">
    <location>
        <begin position="205"/>
        <end position="207"/>
    </location>
    <ligand>
        <name>uracil</name>
        <dbReference type="ChEBI" id="CHEBI:17568"/>
    </ligand>
</feature>
<evidence type="ECO:0000313" key="17">
    <source>
        <dbReference type="EMBL" id="CUO06999.1"/>
    </source>
</evidence>
<reference evidence="19 20" key="1">
    <citation type="submission" date="2015-09" db="EMBL/GenBank/DDBJ databases">
        <authorList>
            <consortium name="Pathogen Informatics"/>
        </authorList>
    </citation>
    <scope>NUCLEOTIDE SEQUENCE [LARGE SCALE GENOMIC DNA]</scope>
    <source>
        <strain evidence="17 20">2789STDY5608823</strain>
        <strain evidence="18 19">2789STDY5834902</strain>
    </source>
</reference>
<evidence type="ECO:0000313" key="19">
    <source>
        <dbReference type="Proteomes" id="UP000095454"/>
    </source>
</evidence>
<evidence type="ECO:0000256" key="9">
    <source>
        <dbReference type="ARBA" id="ARBA00023134"/>
    </source>
</evidence>
<protein>
    <recommendedName>
        <fullName evidence="13 15">Uracil phosphoribosyltransferase</fullName>
        <ecNumber evidence="3 15">2.4.2.9</ecNumber>
    </recommendedName>
    <alternativeName>
        <fullName evidence="10 15">UMP pyrophosphorylase</fullName>
    </alternativeName>
    <alternativeName>
        <fullName evidence="14 15">UPRTase</fullName>
    </alternativeName>
</protein>
<dbReference type="Proteomes" id="UP000095454">
    <property type="component" value="Unassembled WGS sequence"/>
</dbReference>
<accession>A0A174MBQ4</accession>
<evidence type="ECO:0000313" key="20">
    <source>
        <dbReference type="Proteomes" id="UP000095468"/>
    </source>
</evidence>
<evidence type="ECO:0000256" key="3">
    <source>
        <dbReference type="ARBA" id="ARBA00011894"/>
    </source>
</evidence>
<dbReference type="GO" id="GO:0000287">
    <property type="term" value="F:magnesium ion binding"/>
    <property type="evidence" value="ECO:0007669"/>
    <property type="project" value="UniProtKB-UniRule"/>
</dbReference>
<dbReference type="GeneID" id="92850197"/>
<feature type="binding site" evidence="15">
    <location>
        <position position="206"/>
    </location>
    <ligand>
        <name>5-phospho-alpha-D-ribose 1-diphosphate</name>
        <dbReference type="ChEBI" id="CHEBI:58017"/>
    </ligand>
</feature>
<comment type="catalytic activity">
    <reaction evidence="11 15">
        <text>UMP + diphosphate = 5-phospho-alpha-D-ribose 1-diphosphate + uracil</text>
        <dbReference type="Rhea" id="RHEA:13017"/>
        <dbReference type="ChEBI" id="CHEBI:17568"/>
        <dbReference type="ChEBI" id="CHEBI:33019"/>
        <dbReference type="ChEBI" id="CHEBI:57865"/>
        <dbReference type="ChEBI" id="CHEBI:58017"/>
        <dbReference type="EC" id="2.4.2.9"/>
    </reaction>
</comment>
<dbReference type="SUPFAM" id="SSF53271">
    <property type="entry name" value="PRTase-like"/>
    <property type="match status" value="1"/>
</dbReference>
<dbReference type="AlphaFoldDB" id="A0A174MBQ4"/>
<evidence type="ECO:0000256" key="13">
    <source>
        <dbReference type="ARBA" id="ARBA00072146"/>
    </source>
</evidence>
<dbReference type="GO" id="GO:0005737">
    <property type="term" value="C:cytoplasm"/>
    <property type="evidence" value="ECO:0007669"/>
    <property type="project" value="UniProtKB-ARBA"/>
</dbReference>
<feature type="binding site" evidence="15">
    <location>
        <position position="110"/>
    </location>
    <ligand>
        <name>5-phospho-alpha-D-ribose 1-diphosphate</name>
        <dbReference type="ChEBI" id="CHEBI:58017"/>
    </ligand>
</feature>
<proteinExistence type="inferred from homology"/>
<dbReference type="HAMAP" id="MF_01218_B">
    <property type="entry name" value="Upp_B"/>
    <property type="match status" value="1"/>
</dbReference>
<evidence type="ECO:0000256" key="10">
    <source>
        <dbReference type="ARBA" id="ARBA00031082"/>
    </source>
</evidence>
<keyword evidence="5 15" id="KW-0328">Glycosyltransferase</keyword>
<evidence type="ECO:0000256" key="14">
    <source>
        <dbReference type="ARBA" id="ARBA00079807"/>
    </source>
</evidence>
<evidence type="ECO:0000256" key="7">
    <source>
        <dbReference type="ARBA" id="ARBA00022741"/>
    </source>
</evidence>
<comment type="pathway">
    <text evidence="1 15">Pyrimidine metabolism; UMP biosynthesis via salvage pathway; UMP from uracil: step 1/1.</text>
</comment>
<evidence type="ECO:0000259" key="16">
    <source>
        <dbReference type="Pfam" id="PF14681"/>
    </source>
</evidence>
<evidence type="ECO:0000256" key="11">
    <source>
        <dbReference type="ARBA" id="ARBA00052919"/>
    </source>
</evidence>
<feature type="domain" description="Phosphoribosyltransferase" evidence="16">
    <location>
        <begin position="13"/>
        <end position="214"/>
    </location>
</feature>
<dbReference type="PANTHER" id="PTHR32315">
    <property type="entry name" value="ADENINE PHOSPHORIBOSYLTRANSFERASE"/>
    <property type="match status" value="1"/>
</dbReference>
<sequence length="215" mass="23820">MTVTYDASRVTLVDHPLVQHKLSILRDKNTGTNQFRQLVRELALFDGYEAMRDLPMEDVEVETPITTATFKQLAGKKLAIVPILRAGLGMVDGILDLVPSARVGHIGMERDEVTHEPHEYYCKMPKDIDQRICLVVDPMLATGGSAEMAISYLRERGVKDIRMLCIVAAPEGLKSLTEKDPDVHIYTCAIDDHLNEAAYIVPGLGDAGDRIYGTL</sequence>
<dbReference type="NCBIfam" id="NF001097">
    <property type="entry name" value="PRK00129.1"/>
    <property type="match status" value="1"/>
</dbReference>
<comment type="activity regulation">
    <text evidence="15">Allosterically activated by GTP.</text>
</comment>
<dbReference type="EC" id="2.4.2.9" evidence="3 15"/>
<dbReference type="Pfam" id="PF14681">
    <property type="entry name" value="UPRTase"/>
    <property type="match status" value="1"/>
</dbReference>
<dbReference type="Proteomes" id="UP000095468">
    <property type="component" value="Unassembled WGS sequence"/>
</dbReference>
<evidence type="ECO:0000256" key="12">
    <source>
        <dbReference type="ARBA" id="ARBA00056901"/>
    </source>
</evidence>
<dbReference type="Gene3D" id="3.40.50.2020">
    <property type="match status" value="1"/>
</dbReference>
<comment type="cofactor">
    <cofactor evidence="15">
        <name>Mg(2+)</name>
        <dbReference type="ChEBI" id="CHEBI:18420"/>
    </cofactor>
    <text evidence="15">Binds 1 Mg(2+) ion per subunit. The magnesium is bound as Mg-PRPP.</text>
</comment>
<evidence type="ECO:0000313" key="18">
    <source>
        <dbReference type="EMBL" id="CUP33734.1"/>
    </source>
</evidence>
<feature type="binding site" evidence="15">
    <location>
        <begin position="137"/>
        <end position="145"/>
    </location>
    <ligand>
        <name>5-phospho-alpha-D-ribose 1-diphosphate</name>
        <dbReference type="ChEBI" id="CHEBI:58017"/>
    </ligand>
</feature>